<dbReference type="Proteomes" id="UP000228945">
    <property type="component" value="Chromosome"/>
</dbReference>
<dbReference type="InterPro" id="IPR008767">
    <property type="entry name" value="Phage_SPP1_head-tail_adaptor"/>
</dbReference>
<evidence type="ECO:0000313" key="1">
    <source>
        <dbReference type="EMBL" id="ATQ42134.1"/>
    </source>
</evidence>
<dbReference type="Gene3D" id="2.40.10.270">
    <property type="entry name" value="Bacteriophage SPP1 head-tail adaptor protein"/>
    <property type="match status" value="1"/>
</dbReference>
<dbReference type="RefSeq" id="WP_099621391.1">
    <property type="nucleotide sequence ID" value="NZ_CP024201.1"/>
</dbReference>
<dbReference type="KEGG" id="cmb:CSW64_06745"/>
<reference evidence="1 2" key="1">
    <citation type="submission" date="2017-10" db="EMBL/GenBank/DDBJ databases">
        <title>Genome sequence of Caulobacter mirabilis FWC38.</title>
        <authorList>
            <person name="Fiebig A."/>
            <person name="Crosson S."/>
        </authorList>
    </citation>
    <scope>NUCLEOTIDE SEQUENCE [LARGE SCALE GENOMIC DNA]</scope>
    <source>
        <strain evidence="1 2">FWC 38</strain>
    </source>
</reference>
<sequence>MTIAALRALAALEAPSEAETLFGGRSRSWSQVAALWVDLRPSGHRESPDAAGPPRLVETAEAEARAHPAVRRGRRLKAGGEPWRIVAVVPHAARRGRIVLKLERHWP</sequence>
<proteinExistence type="predicted"/>
<dbReference type="Pfam" id="PF05521">
    <property type="entry name" value="Phage_HCP"/>
    <property type="match status" value="1"/>
</dbReference>
<evidence type="ECO:0008006" key="3">
    <source>
        <dbReference type="Google" id="ProtNLM"/>
    </source>
</evidence>
<protein>
    <recommendedName>
        <fullName evidence="3">Phage head-tail adapter protein</fullName>
    </recommendedName>
</protein>
<dbReference type="OrthoDB" id="7570189at2"/>
<evidence type="ECO:0000313" key="2">
    <source>
        <dbReference type="Proteomes" id="UP000228945"/>
    </source>
</evidence>
<dbReference type="EMBL" id="CP024201">
    <property type="protein sequence ID" value="ATQ42134.1"/>
    <property type="molecule type" value="Genomic_DNA"/>
</dbReference>
<dbReference type="AlphaFoldDB" id="A0A2D2AVV0"/>
<gene>
    <name evidence="1" type="ORF">CSW64_06745</name>
</gene>
<dbReference type="InterPro" id="IPR038666">
    <property type="entry name" value="SSP1_head-tail_sf"/>
</dbReference>
<accession>A0A2D2AVV0</accession>
<name>A0A2D2AVV0_9CAUL</name>
<organism evidence="1 2">
    <name type="scientific">Caulobacter mirabilis</name>
    <dbReference type="NCBI Taxonomy" id="69666"/>
    <lineage>
        <taxon>Bacteria</taxon>
        <taxon>Pseudomonadati</taxon>
        <taxon>Pseudomonadota</taxon>
        <taxon>Alphaproteobacteria</taxon>
        <taxon>Caulobacterales</taxon>
        <taxon>Caulobacteraceae</taxon>
        <taxon>Caulobacter</taxon>
    </lineage>
</organism>
<keyword evidence="2" id="KW-1185">Reference proteome</keyword>